<name>A0A7Y4NIS7_9BACT</name>
<gene>
    <name evidence="4" type="ORF">HNS30_38585</name>
</gene>
<dbReference type="Pfam" id="PF01757">
    <property type="entry name" value="Acyl_transf_3"/>
    <property type="match status" value="1"/>
</dbReference>
<dbReference type="Proteomes" id="UP000528460">
    <property type="component" value="Unassembled WGS sequence"/>
</dbReference>
<comment type="caution">
    <text evidence="4">The sequence shown here is derived from an EMBL/GenBank/DDBJ whole genome shotgun (WGS) entry which is preliminary data.</text>
</comment>
<feature type="transmembrane region" description="Helical" evidence="2">
    <location>
        <begin position="109"/>
        <end position="130"/>
    </location>
</feature>
<feature type="transmembrane region" description="Helical" evidence="2">
    <location>
        <begin position="301"/>
        <end position="323"/>
    </location>
</feature>
<feature type="transmembrane region" description="Helical" evidence="2">
    <location>
        <begin position="329"/>
        <end position="354"/>
    </location>
</feature>
<protein>
    <submittedName>
        <fullName evidence="4">Acyltransferase</fullName>
    </submittedName>
</protein>
<evidence type="ECO:0000259" key="3">
    <source>
        <dbReference type="Pfam" id="PF01757"/>
    </source>
</evidence>
<organism evidence="4 5">
    <name type="scientific">Corallococcus exercitus</name>
    <dbReference type="NCBI Taxonomy" id="2316736"/>
    <lineage>
        <taxon>Bacteria</taxon>
        <taxon>Pseudomonadati</taxon>
        <taxon>Myxococcota</taxon>
        <taxon>Myxococcia</taxon>
        <taxon>Myxococcales</taxon>
        <taxon>Cystobacterineae</taxon>
        <taxon>Myxococcaceae</taxon>
        <taxon>Corallococcus</taxon>
    </lineage>
</organism>
<dbReference type="GO" id="GO:0009103">
    <property type="term" value="P:lipopolysaccharide biosynthetic process"/>
    <property type="evidence" value="ECO:0007669"/>
    <property type="project" value="TreeGrafter"/>
</dbReference>
<dbReference type="GO" id="GO:0016020">
    <property type="term" value="C:membrane"/>
    <property type="evidence" value="ECO:0007669"/>
    <property type="project" value="TreeGrafter"/>
</dbReference>
<proteinExistence type="predicted"/>
<evidence type="ECO:0000313" key="4">
    <source>
        <dbReference type="EMBL" id="NOK14936.1"/>
    </source>
</evidence>
<evidence type="ECO:0000256" key="2">
    <source>
        <dbReference type="SAM" id="Phobius"/>
    </source>
</evidence>
<feature type="transmembrane region" description="Helical" evidence="2">
    <location>
        <begin position="245"/>
        <end position="264"/>
    </location>
</feature>
<dbReference type="GO" id="GO:0016747">
    <property type="term" value="F:acyltransferase activity, transferring groups other than amino-acyl groups"/>
    <property type="evidence" value="ECO:0007669"/>
    <property type="project" value="InterPro"/>
</dbReference>
<feature type="compositionally biased region" description="Low complexity" evidence="1">
    <location>
        <begin position="1"/>
        <end position="15"/>
    </location>
</feature>
<keyword evidence="4" id="KW-0808">Transferase</keyword>
<dbReference type="PANTHER" id="PTHR23028">
    <property type="entry name" value="ACETYLTRANSFERASE"/>
    <property type="match status" value="1"/>
</dbReference>
<keyword evidence="2" id="KW-1133">Transmembrane helix</keyword>
<feature type="region of interest" description="Disordered" evidence="1">
    <location>
        <begin position="1"/>
        <end position="25"/>
    </location>
</feature>
<feature type="transmembrane region" description="Helical" evidence="2">
    <location>
        <begin position="60"/>
        <end position="78"/>
    </location>
</feature>
<dbReference type="InterPro" id="IPR050879">
    <property type="entry name" value="Acyltransferase_3"/>
</dbReference>
<feature type="transmembrane region" description="Helical" evidence="2">
    <location>
        <begin position="270"/>
        <end position="289"/>
    </location>
</feature>
<evidence type="ECO:0000256" key="1">
    <source>
        <dbReference type="SAM" id="MobiDB-lite"/>
    </source>
</evidence>
<keyword evidence="2" id="KW-0812">Transmembrane</keyword>
<dbReference type="EMBL" id="JABFJW010000583">
    <property type="protein sequence ID" value="NOK14936.1"/>
    <property type="molecule type" value="Genomic_DNA"/>
</dbReference>
<accession>A0A7Y4NIS7</accession>
<reference evidence="4 5" key="1">
    <citation type="submission" date="2020-05" db="EMBL/GenBank/DDBJ databases">
        <authorList>
            <person name="Whitworth D."/>
        </authorList>
    </citation>
    <scope>NUCLEOTIDE SEQUENCE [LARGE SCALE GENOMIC DNA]</scope>
    <source>
        <strain evidence="4 5">CA046A</strain>
    </source>
</reference>
<dbReference type="AlphaFoldDB" id="A0A7Y4NIS7"/>
<feature type="transmembrane region" description="Helical" evidence="2">
    <location>
        <begin position="178"/>
        <end position="195"/>
    </location>
</feature>
<keyword evidence="4" id="KW-0012">Acyltransferase</keyword>
<sequence>MAPSSSLPASASADPPRAPSRPSRRDGLDVLRAVAILAVLAFHAPSHARDALPGWVRSGFAHGWVGVDLFFVLSGYLIGRQVFGPEEPGGVGANLRVFWTKRWMRTLPLYFLVLAAYALKPWTFGTPFVGGGWHYALFLQNFTVPRDFEQSWSLCVEEHFYLLLPLAAFGLGGRRWPAFAWLLPAGLSLLLRFVVRATLPEGLEPSEAWVRLQWPTFQHLDGLCAGVFLAKTADTWRRWPTRPRALCGALGLAIVGAMLGAFGSRLDGPGGVWIISGLTVGFSGLLVAMESVQLPPLARGPVYQVSALSYGAYLWFGPVVRVFERRLLAAPPVLVLGAFLAVTLALSWVTYRAVEQPCLRLRDRLLARFTRASQSVAPTPGG</sequence>
<evidence type="ECO:0000313" key="5">
    <source>
        <dbReference type="Proteomes" id="UP000528460"/>
    </source>
</evidence>
<dbReference type="PANTHER" id="PTHR23028:SF53">
    <property type="entry name" value="ACYL_TRANSF_3 DOMAIN-CONTAINING PROTEIN"/>
    <property type="match status" value="1"/>
</dbReference>
<keyword evidence="2" id="KW-0472">Membrane</keyword>
<feature type="domain" description="Acyltransferase 3" evidence="3">
    <location>
        <begin position="26"/>
        <end position="352"/>
    </location>
</feature>
<dbReference type="InterPro" id="IPR002656">
    <property type="entry name" value="Acyl_transf_3_dom"/>
</dbReference>